<feature type="domain" description="Activator of Hsp90 ATPase homologue 1/2-like C-terminal" evidence="2">
    <location>
        <begin position="13"/>
        <end position="129"/>
    </location>
</feature>
<reference evidence="4" key="1">
    <citation type="submission" date="2019-07" db="EMBL/GenBank/DDBJ databases">
        <title>Shewanella sp. YLB-08 draft genomic sequence.</title>
        <authorList>
            <person name="Yu L."/>
        </authorList>
    </citation>
    <scope>NUCLEOTIDE SEQUENCE [LARGE SCALE GENOMIC DNA]</scope>
    <source>
        <strain evidence="4">JCM 20706</strain>
    </source>
</reference>
<dbReference type="AlphaFoldDB" id="A0A553JKI8"/>
<evidence type="ECO:0000313" key="4">
    <source>
        <dbReference type="Proteomes" id="UP000318126"/>
    </source>
</evidence>
<dbReference type="Gene3D" id="3.30.530.20">
    <property type="match status" value="1"/>
</dbReference>
<accession>A0A553JKI8</accession>
<comment type="caution">
    <text evidence="3">The sequence shown here is derived from an EMBL/GenBank/DDBJ whole genome shotgun (WGS) entry which is preliminary data.</text>
</comment>
<dbReference type="EMBL" id="VKGK01000024">
    <property type="protein sequence ID" value="TRY12961.1"/>
    <property type="molecule type" value="Genomic_DNA"/>
</dbReference>
<dbReference type="CDD" id="cd07814">
    <property type="entry name" value="SRPBCC_CalC_Aha1-like"/>
    <property type="match status" value="1"/>
</dbReference>
<dbReference type="Proteomes" id="UP000318126">
    <property type="component" value="Unassembled WGS sequence"/>
</dbReference>
<organism evidence="3 4">
    <name type="scientific">Shewanella hanedai</name>
    <name type="common">Alteromonas hanedai</name>
    <dbReference type="NCBI Taxonomy" id="25"/>
    <lineage>
        <taxon>Bacteria</taxon>
        <taxon>Pseudomonadati</taxon>
        <taxon>Pseudomonadota</taxon>
        <taxon>Gammaproteobacteria</taxon>
        <taxon>Alteromonadales</taxon>
        <taxon>Shewanellaceae</taxon>
        <taxon>Shewanella</taxon>
    </lineage>
</organism>
<dbReference type="Pfam" id="PF08327">
    <property type="entry name" value="AHSA1"/>
    <property type="match status" value="1"/>
</dbReference>
<evidence type="ECO:0000259" key="2">
    <source>
        <dbReference type="Pfam" id="PF08327"/>
    </source>
</evidence>
<keyword evidence="4" id="KW-1185">Reference proteome</keyword>
<sequence length="146" mass="16139">MNDIQHRVGIKSSADNIYQLLTTDSGLTQWWTNDVSGAGEINALIKFRFNGGGPDFTVVELLPNKRVGWQHSGSVPEAWIGTSIVFELVDDGEQIFVNFTHANWTEATDFMAHCNTKWAVFLLSLKDAAETGKGAPFPNDTQIDHS</sequence>
<comment type="similarity">
    <text evidence="1">Belongs to the AHA1 family.</text>
</comment>
<dbReference type="InterPro" id="IPR023393">
    <property type="entry name" value="START-like_dom_sf"/>
</dbReference>
<evidence type="ECO:0000313" key="3">
    <source>
        <dbReference type="EMBL" id="TRY12961.1"/>
    </source>
</evidence>
<proteinExistence type="inferred from homology"/>
<dbReference type="RefSeq" id="WP_144041535.1">
    <property type="nucleotide sequence ID" value="NZ_BMPL01000021.1"/>
</dbReference>
<gene>
    <name evidence="3" type="ORF">FN961_17820</name>
</gene>
<dbReference type="OrthoDB" id="287565at2"/>
<dbReference type="SUPFAM" id="SSF55961">
    <property type="entry name" value="Bet v1-like"/>
    <property type="match status" value="1"/>
</dbReference>
<evidence type="ECO:0000256" key="1">
    <source>
        <dbReference type="ARBA" id="ARBA00006817"/>
    </source>
</evidence>
<protein>
    <submittedName>
        <fullName evidence="3">SRPBCC domain-containing protein</fullName>
    </submittedName>
</protein>
<dbReference type="InterPro" id="IPR013538">
    <property type="entry name" value="ASHA1/2-like_C"/>
</dbReference>
<name>A0A553JKI8_SHEHA</name>